<keyword evidence="3" id="KW-1185">Reference proteome</keyword>
<protein>
    <submittedName>
        <fullName evidence="2">Uncharacterized protein</fullName>
    </submittedName>
</protein>
<organism evidence="2 3">
    <name type="scientific">Lithospermum erythrorhizon</name>
    <name type="common">Purple gromwell</name>
    <name type="synonym">Lithospermum officinale var. erythrorhizon</name>
    <dbReference type="NCBI Taxonomy" id="34254"/>
    <lineage>
        <taxon>Eukaryota</taxon>
        <taxon>Viridiplantae</taxon>
        <taxon>Streptophyta</taxon>
        <taxon>Embryophyta</taxon>
        <taxon>Tracheophyta</taxon>
        <taxon>Spermatophyta</taxon>
        <taxon>Magnoliopsida</taxon>
        <taxon>eudicotyledons</taxon>
        <taxon>Gunneridae</taxon>
        <taxon>Pentapetalae</taxon>
        <taxon>asterids</taxon>
        <taxon>lamiids</taxon>
        <taxon>Boraginales</taxon>
        <taxon>Boraginaceae</taxon>
        <taxon>Boraginoideae</taxon>
        <taxon>Lithospermeae</taxon>
        <taxon>Lithospermum</taxon>
    </lineage>
</organism>
<proteinExistence type="predicted"/>
<name>A0AAV3NY87_LITER</name>
<evidence type="ECO:0000313" key="2">
    <source>
        <dbReference type="EMBL" id="GAA0143807.1"/>
    </source>
</evidence>
<feature type="region of interest" description="Disordered" evidence="1">
    <location>
        <begin position="85"/>
        <end position="132"/>
    </location>
</feature>
<reference evidence="2 3" key="1">
    <citation type="submission" date="2024-01" db="EMBL/GenBank/DDBJ databases">
        <title>The complete chloroplast genome sequence of Lithospermum erythrorhizon: insights into the phylogenetic relationship among Boraginaceae species and the maternal lineages of purple gromwells.</title>
        <authorList>
            <person name="Okada T."/>
            <person name="Watanabe K."/>
        </authorList>
    </citation>
    <scope>NUCLEOTIDE SEQUENCE [LARGE SCALE GENOMIC DNA]</scope>
</reference>
<evidence type="ECO:0000313" key="3">
    <source>
        <dbReference type="Proteomes" id="UP001454036"/>
    </source>
</evidence>
<dbReference type="Proteomes" id="UP001454036">
    <property type="component" value="Unassembled WGS sequence"/>
</dbReference>
<feature type="compositionally biased region" description="Basic residues" evidence="1">
    <location>
        <begin position="87"/>
        <end position="98"/>
    </location>
</feature>
<accession>A0AAV3NY87</accession>
<comment type="caution">
    <text evidence="2">The sequence shown here is derived from an EMBL/GenBank/DDBJ whole genome shotgun (WGS) entry which is preliminary data.</text>
</comment>
<dbReference type="EMBL" id="BAABME010015958">
    <property type="protein sequence ID" value="GAA0143807.1"/>
    <property type="molecule type" value="Genomic_DNA"/>
</dbReference>
<feature type="compositionally biased region" description="Basic and acidic residues" evidence="1">
    <location>
        <begin position="111"/>
        <end position="127"/>
    </location>
</feature>
<dbReference type="AlphaFoldDB" id="A0AAV3NY87"/>
<feature type="region of interest" description="Disordered" evidence="1">
    <location>
        <begin position="1"/>
        <end position="24"/>
    </location>
</feature>
<evidence type="ECO:0000256" key="1">
    <source>
        <dbReference type="SAM" id="MobiDB-lite"/>
    </source>
</evidence>
<gene>
    <name evidence="2" type="ORF">LIER_35809</name>
</gene>
<sequence>MSSNPVDLSSDHFDSPNYTSDTPANQEFVAGSQAATPVEVALQEITFASFSVYIESFWNFSNTRHLLCQGITSVCEAIQATKEGLTKKKKKKKKKKTLVKGVTLPTNNEATVKDKPATSESKDKQGEDPTILRNSLPVEIEHADLHHLREYFSIPS</sequence>